<gene>
    <name evidence="3" type="ORF">RDB_LOCUS82738</name>
</gene>
<evidence type="ECO:0000256" key="1">
    <source>
        <dbReference type="ARBA" id="ARBA00022737"/>
    </source>
</evidence>
<organism evidence="3 4">
    <name type="scientific">Rhizoctonia solani</name>
    <dbReference type="NCBI Taxonomy" id="456999"/>
    <lineage>
        <taxon>Eukaryota</taxon>
        <taxon>Fungi</taxon>
        <taxon>Dikarya</taxon>
        <taxon>Basidiomycota</taxon>
        <taxon>Agaricomycotina</taxon>
        <taxon>Agaricomycetes</taxon>
        <taxon>Cantharellales</taxon>
        <taxon>Ceratobasidiaceae</taxon>
        <taxon>Rhizoctonia</taxon>
    </lineage>
</organism>
<evidence type="ECO:0000313" key="3">
    <source>
        <dbReference type="EMBL" id="CAE6444238.1"/>
    </source>
</evidence>
<evidence type="ECO:0000313" key="4">
    <source>
        <dbReference type="Proteomes" id="UP000663840"/>
    </source>
</evidence>
<feature type="domain" description="Nephrocystin 3-like N-terminal" evidence="2">
    <location>
        <begin position="273"/>
        <end position="408"/>
    </location>
</feature>
<dbReference type="InterPro" id="IPR027417">
    <property type="entry name" value="P-loop_NTPase"/>
</dbReference>
<keyword evidence="1" id="KW-0677">Repeat</keyword>
<dbReference type="AlphaFoldDB" id="A0A8H3AZG5"/>
<name>A0A8H3AZG5_9AGAM</name>
<evidence type="ECO:0000259" key="2">
    <source>
        <dbReference type="Pfam" id="PF24883"/>
    </source>
</evidence>
<dbReference type="Proteomes" id="UP000663840">
    <property type="component" value="Unassembled WGS sequence"/>
</dbReference>
<accession>A0A8H3AZG5</accession>
<comment type="caution">
    <text evidence="3">The sequence shown here is derived from an EMBL/GenBank/DDBJ whole genome shotgun (WGS) entry which is preliminary data.</text>
</comment>
<reference evidence="3" key="1">
    <citation type="submission" date="2021-01" db="EMBL/GenBank/DDBJ databases">
        <authorList>
            <person name="Kaushik A."/>
        </authorList>
    </citation>
    <scope>NUCLEOTIDE SEQUENCE</scope>
    <source>
        <strain evidence="3">AG1-1A</strain>
    </source>
</reference>
<dbReference type="EMBL" id="CAJMWR010002395">
    <property type="protein sequence ID" value="CAE6444238.1"/>
    <property type="molecule type" value="Genomic_DNA"/>
</dbReference>
<sequence>MMGCSVQSTFPLAINNPSTSAHNQPKNCNYSQTLKMNSKPKSKQEKAWQWFSGQLRASGSVNNDCADTSSEHSTNILSSKSPSCTAMFSCLFGSKSGTWAGLRVLLKTLRDTPAMFGPLILAASILLKCFNTVEAVARNQQDYKELAAELDVLTKSLLTTHKGAASGSSTDCVAGIAIAIKWEAKEIKNKTKHSAGRQVLMANADKQDLMRQYGWIQLLFRQLQANVGMSTWANTNKLIMLSAEKKATYNSLLSASTNRWTCTKGTQVSILSKLKYWVSALDQKAVYWMSGMAGTSKTTIACTFAKWLKTKKLLAASFFCTRTSANCCDLALCNVIGHNPDLGTKDIRTQFERLLVDPLNKIKNNIPSNLVVVINALDKCNNQQGVEQVLDILFKHASQLPIRFFVTS</sequence>
<dbReference type="Pfam" id="PF24883">
    <property type="entry name" value="NPHP3_N"/>
    <property type="match status" value="1"/>
</dbReference>
<dbReference type="Gene3D" id="3.40.50.300">
    <property type="entry name" value="P-loop containing nucleotide triphosphate hydrolases"/>
    <property type="match status" value="1"/>
</dbReference>
<protein>
    <recommendedName>
        <fullName evidence="2">Nephrocystin 3-like N-terminal domain-containing protein</fullName>
    </recommendedName>
</protein>
<proteinExistence type="predicted"/>
<dbReference type="InterPro" id="IPR056884">
    <property type="entry name" value="NPHP3-like_N"/>
</dbReference>